<organism evidence="1 2">
    <name type="scientific">Methyloceanibacter superfactus</name>
    <dbReference type="NCBI Taxonomy" id="1774969"/>
    <lineage>
        <taxon>Bacteria</taxon>
        <taxon>Pseudomonadati</taxon>
        <taxon>Pseudomonadota</taxon>
        <taxon>Alphaproteobacteria</taxon>
        <taxon>Hyphomicrobiales</taxon>
        <taxon>Hyphomicrobiaceae</taxon>
        <taxon>Methyloceanibacter</taxon>
    </lineage>
</organism>
<gene>
    <name evidence="1" type="ORF">AUC69_09790</name>
</gene>
<dbReference type="RefSeq" id="WP_069441422.1">
    <property type="nucleotide sequence ID" value="NZ_LPWF01000023.1"/>
</dbReference>
<evidence type="ECO:0000313" key="2">
    <source>
        <dbReference type="Proteomes" id="UP000094472"/>
    </source>
</evidence>
<dbReference type="AlphaFoldDB" id="A0A1E3VY59"/>
<keyword evidence="2" id="KW-1185">Reference proteome</keyword>
<dbReference type="EMBL" id="LPWF01000023">
    <property type="protein sequence ID" value="ODR98201.1"/>
    <property type="molecule type" value="Genomic_DNA"/>
</dbReference>
<dbReference type="STRING" id="1774969.AUC69_09790"/>
<proteinExistence type="predicted"/>
<comment type="caution">
    <text evidence="1">The sequence shown here is derived from an EMBL/GenBank/DDBJ whole genome shotgun (WGS) entry which is preliminary data.</text>
</comment>
<dbReference type="OrthoDB" id="7990319at2"/>
<reference evidence="1 2" key="1">
    <citation type="journal article" date="2016" name="Environ. Microbiol.">
        <title>New Methyloceanibacter diversity from North Sea sediments includes methanotroph containing solely the soluble methane monooxygenase.</title>
        <authorList>
            <person name="Vekeman B."/>
            <person name="Kerckhof F.M."/>
            <person name="Cremers G."/>
            <person name="de Vos P."/>
            <person name="Vandamme P."/>
            <person name="Boon N."/>
            <person name="Op den Camp H.J."/>
            <person name="Heylen K."/>
        </authorList>
    </citation>
    <scope>NUCLEOTIDE SEQUENCE [LARGE SCALE GENOMIC DNA]</scope>
    <source>
        <strain evidence="1 2">R-67175</strain>
    </source>
</reference>
<evidence type="ECO:0000313" key="1">
    <source>
        <dbReference type="EMBL" id="ODR98201.1"/>
    </source>
</evidence>
<dbReference type="Proteomes" id="UP000094472">
    <property type="component" value="Unassembled WGS sequence"/>
</dbReference>
<protein>
    <submittedName>
        <fullName evidence="1">Uncharacterized protein</fullName>
    </submittedName>
</protein>
<name>A0A1E3VY59_9HYPH</name>
<sequence length="227" mass="25882">MLPTLTAIAGLILLIVLYRRDQRRVREQRAEFFADCLDVLDKPKLAFDHFGYPYMTGSFDGVPVRADVVVDAVVLRKLPSLWLRVTVEAPVATKAILDVMMRPSGSEFFSPFAGLPDRLDTPADWPERAIIHTDHPDRLPPPEAFTPHIAVLDEPKAKELIVSPNGVRIVWQADEARRSNYLLLRQANFEVVRFDRERLHDLVRRCVELRNTLAKNAPKEIRREAAA</sequence>
<accession>A0A1E3VY59</accession>